<feature type="signal peptide" evidence="4">
    <location>
        <begin position="1"/>
        <end position="15"/>
    </location>
</feature>
<gene>
    <name evidence="6" type="ORF">R5R35_008664</name>
</gene>
<dbReference type="InterPro" id="IPR018143">
    <property type="entry name" value="Folate_rcpt-like"/>
</dbReference>
<dbReference type="EMBL" id="JAZDUA010000442">
    <property type="protein sequence ID" value="KAK7792570.1"/>
    <property type="molecule type" value="Genomic_DNA"/>
</dbReference>
<evidence type="ECO:0000259" key="5">
    <source>
        <dbReference type="Pfam" id="PF03024"/>
    </source>
</evidence>
<evidence type="ECO:0000256" key="4">
    <source>
        <dbReference type="SAM" id="SignalP"/>
    </source>
</evidence>
<evidence type="ECO:0000313" key="6">
    <source>
        <dbReference type="EMBL" id="KAK7792570.1"/>
    </source>
</evidence>
<dbReference type="GO" id="GO:0038023">
    <property type="term" value="F:signaling receptor activity"/>
    <property type="evidence" value="ECO:0007669"/>
    <property type="project" value="TreeGrafter"/>
</dbReference>
<dbReference type="Pfam" id="PF03024">
    <property type="entry name" value="Folate_rec"/>
    <property type="match status" value="1"/>
</dbReference>
<name>A0AAN9VA81_9ORTH</name>
<sequence>MIWLFLISAIYPTFAQLSNDPNQLQNWCLDAKHHKSKPGPEDELHKQCVPWKERACCTANTTRHLHVANLYKFNYNHCSEHRNMSESCRRHFMQDECFYECSPNIGPWVVKVSMKIRNERFFEVPLCASDCNAWFDACKDDFTCSEKWTDLIVKDGHLTPCHNQNECKTFADVFKTSKNFCEKIWDHSWKYTEDTDPCMRIWFDGSKGNPNDRIAQYYIQTLLGNDAVSNKLFDWLTITVLYLIANVLI</sequence>
<evidence type="ECO:0000256" key="1">
    <source>
        <dbReference type="ARBA" id="ARBA00007932"/>
    </source>
</evidence>
<feature type="domain" description="Folate receptor-like" evidence="5">
    <location>
        <begin position="28"/>
        <end position="199"/>
    </location>
</feature>
<accession>A0AAN9VA81</accession>
<dbReference type="PANTHER" id="PTHR10517:SF14">
    <property type="entry name" value="FOLATE RECEPTOR 1-RELATED"/>
    <property type="match status" value="1"/>
</dbReference>
<proteinExistence type="inferred from homology"/>
<protein>
    <recommendedName>
        <fullName evidence="5">Folate receptor-like domain-containing protein</fullName>
    </recommendedName>
</protein>
<feature type="chain" id="PRO_5042881343" description="Folate receptor-like domain-containing protein" evidence="4">
    <location>
        <begin position="16"/>
        <end position="249"/>
    </location>
</feature>
<dbReference type="Proteomes" id="UP001378592">
    <property type="component" value="Unassembled WGS sequence"/>
</dbReference>
<dbReference type="InterPro" id="IPR004269">
    <property type="entry name" value="Folate_rcpt"/>
</dbReference>
<comment type="similarity">
    <text evidence="1">Belongs to the folate receptor family.</text>
</comment>
<evidence type="ECO:0000256" key="3">
    <source>
        <dbReference type="ARBA" id="ARBA00023157"/>
    </source>
</evidence>
<reference evidence="6 7" key="1">
    <citation type="submission" date="2024-03" db="EMBL/GenBank/DDBJ databases">
        <title>The genome assembly and annotation of the cricket Gryllus longicercus Weissman &amp; Gray.</title>
        <authorList>
            <person name="Szrajer S."/>
            <person name="Gray D."/>
            <person name="Ylla G."/>
        </authorList>
    </citation>
    <scope>NUCLEOTIDE SEQUENCE [LARGE SCALE GENOMIC DNA]</scope>
    <source>
        <strain evidence="6">DAG 2021-001</strain>
        <tissue evidence="6">Whole body minus gut</tissue>
    </source>
</reference>
<comment type="caution">
    <text evidence="6">The sequence shown here is derived from an EMBL/GenBank/DDBJ whole genome shotgun (WGS) entry which is preliminary data.</text>
</comment>
<keyword evidence="2 4" id="KW-0732">Signal</keyword>
<dbReference type="AlphaFoldDB" id="A0AAN9VA81"/>
<evidence type="ECO:0000256" key="2">
    <source>
        <dbReference type="ARBA" id="ARBA00022729"/>
    </source>
</evidence>
<dbReference type="GO" id="GO:0009897">
    <property type="term" value="C:external side of plasma membrane"/>
    <property type="evidence" value="ECO:0007669"/>
    <property type="project" value="TreeGrafter"/>
</dbReference>
<evidence type="ECO:0000313" key="7">
    <source>
        <dbReference type="Proteomes" id="UP001378592"/>
    </source>
</evidence>
<keyword evidence="3" id="KW-1015">Disulfide bond</keyword>
<organism evidence="6 7">
    <name type="scientific">Gryllus longicercus</name>
    <dbReference type="NCBI Taxonomy" id="2509291"/>
    <lineage>
        <taxon>Eukaryota</taxon>
        <taxon>Metazoa</taxon>
        <taxon>Ecdysozoa</taxon>
        <taxon>Arthropoda</taxon>
        <taxon>Hexapoda</taxon>
        <taxon>Insecta</taxon>
        <taxon>Pterygota</taxon>
        <taxon>Neoptera</taxon>
        <taxon>Polyneoptera</taxon>
        <taxon>Orthoptera</taxon>
        <taxon>Ensifera</taxon>
        <taxon>Gryllidea</taxon>
        <taxon>Grylloidea</taxon>
        <taxon>Gryllidae</taxon>
        <taxon>Gryllinae</taxon>
        <taxon>Gryllus</taxon>
    </lineage>
</organism>
<dbReference type="PANTHER" id="PTHR10517">
    <property type="entry name" value="FOLATE RECEPTOR"/>
    <property type="match status" value="1"/>
</dbReference>
<keyword evidence="7" id="KW-1185">Reference proteome</keyword>